<proteinExistence type="predicted"/>
<evidence type="ECO:0000256" key="1">
    <source>
        <dbReference type="SAM" id="MobiDB-lite"/>
    </source>
</evidence>
<keyword evidence="3" id="KW-1185">Reference proteome</keyword>
<protein>
    <submittedName>
        <fullName evidence="2">Uncharacterized protein</fullName>
    </submittedName>
</protein>
<evidence type="ECO:0000313" key="2">
    <source>
        <dbReference type="EMBL" id="CAH8392591.1"/>
    </source>
</evidence>
<accession>A0ABC8M8E0</accession>
<dbReference type="AlphaFoldDB" id="A0ABC8M8E0"/>
<comment type="caution">
    <text evidence="2">The sequence shown here is derived from an EMBL/GenBank/DDBJ whole genome shotgun (WGS) entry which is preliminary data.</text>
</comment>
<reference evidence="2 3" key="1">
    <citation type="submission" date="2022-03" db="EMBL/GenBank/DDBJ databases">
        <authorList>
            <person name="Macdonald S."/>
            <person name="Ahmed S."/>
            <person name="Newling K."/>
        </authorList>
    </citation>
    <scope>NUCLEOTIDE SEQUENCE [LARGE SCALE GENOMIC DNA]</scope>
</reference>
<name>A0ABC8M8E0_ERUVS</name>
<feature type="compositionally biased region" description="Basic and acidic residues" evidence="1">
    <location>
        <begin position="11"/>
        <end position="20"/>
    </location>
</feature>
<dbReference type="EMBL" id="CAKOAT010997224">
    <property type="protein sequence ID" value="CAH8392591.1"/>
    <property type="molecule type" value="Genomic_DNA"/>
</dbReference>
<feature type="region of interest" description="Disordered" evidence="1">
    <location>
        <begin position="1"/>
        <end position="20"/>
    </location>
</feature>
<organism evidence="2 3">
    <name type="scientific">Eruca vesicaria subsp. sativa</name>
    <name type="common">Garden rocket</name>
    <name type="synonym">Eruca sativa</name>
    <dbReference type="NCBI Taxonomy" id="29727"/>
    <lineage>
        <taxon>Eukaryota</taxon>
        <taxon>Viridiplantae</taxon>
        <taxon>Streptophyta</taxon>
        <taxon>Embryophyta</taxon>
        <taxon>Tracheophyta</taxon>
        <taxon>Spermatophyta</taxon>
        <taxon>Magnoliopsida</taxon>
        <taxon>eudicotyledons</taxon>
        <taxon>Gunneridae</taxon>
        <taxon>Pentapetalae</taxon>
        <taxon>rosids</taxon>
        <taxon>malvids</taxon>
        <taxon>Brassicales</taxon>
        <taxon>Brassicaceae</taxon>
        <taxon>Brassiceae</taxon>
        <taxon>Eruca</taxon>
    </lineage>
</organism>
<evidence type="ECO:0000313" key="3">
    <source>
        <dbReference type="Proteomes" id="UP001642260"/>
    </source>
</evidence>
<gene>
    <name evidence="2" type="ORF">ERUC_LOCUS45074</name>
</gene>
<dbReference type="Proteomes" id="UP001642260">
    <property type="component" value="Unassembled WGS sequence"/>
</dbReference>
<sequence length="83" mass="9340">MEELMNCEVPVARERSRSPKDKHVSVDTYQVFEDLVDCQTSGGGTDPIEFDKFFDFGVPLKEQTSVMVCLGDQHPDTTSPSRE</sequence>